<feature type="zinc finger region" description="dksA C4-type" evidence="4">
    <location>
        <begin position="90"/>
        <end position="114"/>
    </location>
</feature>
<evidence type="ECO:0000256" key="1">
    <source>
        <dbReference type="ARBA" id="ARBA00022723"/>
    </source>
</evidence>
<dbReference type="Proteomes" id="UP000054976">
    <property type="component" value="Unassembled WGS sequence"/>
</dbReference>
<dbReference type="GO" id="GO:0008270">
    <property type="term" value="F:zinc ion binding"/>
    <property type="evidence" value="ECO:0007669"/>
    <property type="project" value="UniProtKB-KW"/>
</dbReference>
<dbReference type="InterPro" id="IPR020458">
    <property type="entry name" value="Znf_DskA_TraR_CS"/>
</dbReference>
<feature type="domain" description="Zinc finger DksA/TraR C4-type" evidence="6">
    <location>
        <begin position="85"/>
        <end position="119"/>
    </location>
</feature>
<proteinExistence type="predicted"/>
<dbReference type="EMBL" id="BCNO01000002">
    <property type="protein sequence ID" value="GAQ95218.1"/>
    <property type="molecule type" value="Genomic_DNA"/>
</dbReference>
<evidence type="ECO:0000256" key="5">
    <source>
        <dbReference type="SAM" id="Coils"/>
    </source>
</evidence>
<dbReference type="STRING" id="86166.TAGGR_2105"/>
<sequence length="130" mass="15375">MKIDQERKDRLKKMLNKMKEQILKEAREEMKKFQTGEKRQIVEAVMDDADLSAIDLSEDISLKQLSTHRDILKKIEEALRKIEEGTYGICEMCGDEIPEERLKILPFAIYCRDCQEKIEMMEKFEGEESQ</sequence>
<dbReference type="Gene3D" id="1.20.120.910">
    <property type="entry name" value="DksA, coiled-coil domain"/>
    <property type="match status" value="1"/>
</dbReference>
<evidence type="ECO:0000313" key="8">
    <source>
        <dbReference type="Proteomes" id="UP000054976"/>
    </source>
</evidence>
<dbReference type="PROSITE" id="PS01102">
    <property type="entry name" value="ZF_DKSA_1"/>
    <property type="match status" value="1"/>
</dbReference>
<evidence type="ECO:0000256" key="2">
    <source>
        <dbReference type="ARBA" id="ARBA00022771"/>
    </source>
</evidence>
<reference evidence="8" key="1">
    <citation type="submission" date="2016-01" db="EMBL/GenBank/DDBJ databases">
        <title>Draft genome sequence of Thermodesulfovibrio aggregans strain TGE-P1.</title>
        <authorList>
            <person name="Sekiguchi Y."/>
            <person name="Ohashi A."/>
            <person name="Matsuura N."/>
            <person name="Tourlousse M.D."/>
        </authorList>
    </citation>
    <scope>NUCLEOTIDE SEQUENCE [LARGE SCALE GENOMIC DNA]</scope>
    <source>
        <strain evidence="8">TGE-P1</strain>
    </source>
</reference>
<keyword evidence="8" id="KW-1185">Reference proteome</keyword>
<keyword evidence="3" id="KW-0862">Zinc</keyword>
<dbReference type="PANTHER" id="PTHR33823">
    <property type="entry name" value="RNA POLYMERASE-BINDING TRANSCRIPTION FACTOR DKSA-RELATED"/>
    <property type="match status" value="1"/>
</dbReference>
<dbReference type="Pfam" id="PF01258">
    <property type="entry name" value="zf-dskA_traR"/>
    <property type="match status" value="1"/>
</dbReference>
<dbReference type="InterPro" id="IPR000962">
    <property type="entry name" value="Znf_DskA_TraR"/>
</dbReference>
<dbReference type="SUPFAM" id="SSF109635">
    <property type="entry name" value="DnaK suppressor protein DksA, alpha-hairpin domain"/>
    <property type="match status" value="1"/>
</dbReference>
<gene>
    <name evidence="7" type="ORF">TAGGR_2105</name>
</gene>
<dbReference type="RefSeq" id="WP_059176664.1">
    <property type="nucleotide sequence ID" value="NZ_BCNO01000002.1"/>
</dbReference>
<comment type="caution">
    <text evidence="7">The sequence shown here is derived from an EMBL/GenBank/DDBJ whole genome shotgun (WGS) entry which is preliminary data.</text>
</comment>
<accession>A0A0U9HSV4</accession>
<keyword evidence="2" id="KW-0863">Zinc-finger</keyword>
<name>A0A0U9HSV4_9BACT</name>
<keyword evidence="5" id="KW-0175">Coiled coil</keyword>
<dbReference type="AlphaFoldDB" id="A0A0U9HSV4"/>
<feature type="coiled-coil region" evidence="5">
    <location>
        <begin position="1"/>
        <end position="28"/>
    </location>
</feature>
<dbReference type="InterPro" id="IPR037187">
    <property type="entry name" value="DnaK_N"/>
</dbReference>
<evidence type="ECO:0000256" key="4">
    <source>
        <dbReference type="PROSITE-ProRule" id="PRU00510"/>
    </source>
</evidence>
<keyword evidence="1" id="KW-0479">Metal-binding</keyword>
<organism evidence="7 8">
    <name type="scientific">Thermodesulfovibrio aggregans</name>
    <dbReference type="NCBI Taxonomy" id="86166"/>
    <lineage>
        <taxon>Bacteria</taxon>
        <taxon>Pseudomonadati</taxon>
        <taxon>Nitrospirota</taxon>
        <taxon>Thermodesulfovibrionia</taxon>
        <taxon>Thermodesulfovibrionales</taxon>
        <taxon>Thermodesulfovibrionaceae</taxon>
        <taxon>Thermodesulfovibrio</taxon>
    </lineage>
</organism>
<evidence type="ECO:0000259" key="6">
    <source>
        <dbReference type="Pfam" id="PF01258"/>
    </source>
</evidence>
<dbReference type="PANTHER" id="PTHR33823:SF4">
    <property type="entry name" value="GENERAL STRESS PROTEIN 16O"/>
    <property type="match status" value="1"/>
</dbReference>
<protein>
    <submittedName>
        <fullName evidence="7">DnaK suppressor protein</fullName>
    </submittedName>
</protein>
<evidence type="ECO:0000313" key="7">
    <source>
        <dbReference type="EMBL" id="GAQ95218.1"/>
    </source>
</evidence>
<dbReference type="SUPFAM" id="SSF57716">
    <property type="entry name" value="Glucocorticoid receptor-like (DNA-binding domain)"/>
    <property type="match status" value="1"/>
</dbReference>
<dbReference type="PROSITE" id="PS51128">
    <property type="entry name" value="ZF_DKSA_2"/>
    <property type="match status" value="1"/>
</dbReference>
<evidence type="ECO:0000256" key="3">
    <source>
        <dbReference type="ARBA" id="ARBA00022833"/>
    </source>
</evidence>